<accession>A0A6H5IUN5</accession>
<reference evidence="2 3" key="1">
    <citation type="submission" date="2020-02" db="EMBL/GenBank/DDBJ databases">
        <authorList>
            <person name="Ferguson B K."/>
        </authorList>
    </citation>
    <scope>NUCLEOTIDE SEQUENCE [LARGE SCALE GENOMIC DNA]</scope>
</reference>
<proteinExistence type="predicted"/>
<dbReference type="AlphaFoldDB" id="A0A6H5IUN5"/>
<evidence type="ECO:0000313" key="2">
    <source>
        <dbReference type="EMBL" id="CAB0039618.1"/>
    </source>
</evidence>
<feature type="compositionally biased region" description="Polar residues" evidence="1">
    <location>
        <begin position="141"/>
        <end position="152"/>
    </location>
</feature>
<sequence>MEPQHQMKPFNRPRAHPMAIDSSVQPRGQPLQHQTRQPILDNNSQNSNGIASKSTVNKPSSPKDAKRMSQFAELFGSTSPPTTPLVKTNETKPNVSQSNVATQKQDDKVTEKVNNHSSSSLVQPEKKQLTPPMLNKKVSPQGGTASTTSVKNASSWSSLAQSASPKSSTNSNANAKDATRDTFQLFKKAAKEKQNRQRALQEQQEQRRAQAERERAERHRLETERKNEIERKENSISPPTNKSPPNMRLEFTKPTVLETSTPPTTKNEIAERAKLRKIEQEKRKRAAIQVKWVAGSAKEIWLLKIDTERSMSSSF</sequence>
<feature type="compositionally biased region" description="Basic and acidic residues" evidence="1">
    <location>
        <begin position="104"/>
        <end position="114"/>
    </location>
</feature>
<keyword evidence="3" id="KW-1185">Reference proteome</keyword>
<evidence type="ECO:0008006" key="4">
    <source>
        <dbReference type="Google" id="ProtNLM"/>
    </source>
</evidence>
<organism evidence="2 3">
    <name type="scientific">Trichogramma brassicae</name>
    <dbReference type="NCBI Taxonomy" id="86971"/>
    <lineage>
        <taxon>Eukaryota</taxon>
        <taxon>Metazoa</taxon>
        <taxon>Ecdysozoa</taxon>
        <taxon>Arthropoda</taxon>
        <taxon>Hexapoda</taxon>
        <taxon>Insecta</taxon>
        <taxon>Pterygota</taxon>
        <taxon>Neoptera</taxon>
        <taxon>Endopterygota</taxon>
        <taxon>Hymenoptera</taxon>
        <taxon>Apocrita</taxon>
        <taxon>Proctotrupomorpha</taxon>
        <taxon>Chalcidoidea</taxon>
        <taxon>Trichogrammatidae</taxon>
        <taxon>Trichogramma</taxon>
    </lineage>
</organism>
<feature type="compositionally biased region" description="Basic and acidic residues" evidence="1">
    <location>
        <begin position="204"/>
        <end position="234"/>
    </location>
</feature>
<gene>
    <name evidence="2" type="ORF">TBRA_LOCUS11357</name>
</gene>
<feature type="compositionally biased region" description="Low complexity" evidence="1">
    <location>
        <begin position="153"/>
        <end position="168"/>
    </location>
</feature>
<protein>
    <recommendedName>
        <fullName evidence="4">Bromodomain protein 4 C-terminal domain-containing protein</fullName>
    </recommendedName>
</protein>
<feature type="compositionally biased region" description="Polar residues" evidence="1">
    <location>
        <begin position="257"/>
        <end position="267"/>
    </location>
</feature>
<dbReference type="EMBL" id="CADCXV010000972">
    <property type="protein sequence ID" value="CAB0039618.1"/>
    <property type="molecule type" value="Genomic_DNA"/>
</dbReference>
<feature type="region of interest" description="Disordered" evidence="1">
    <location>
        <begin position="1"/>
        <end position="267"/>
    </location>
</feature>
<evidence type="ECO:0000313" key="3">
    <source>
        <dbReference type="Proteomes" id="UP000479190"/>
    </source>
</evidence>
<feature type="compositionally biased region" description="Polar residues" evidence="1">
    <location>
        <begin position="22"/>
        <end position="60"/>
    </location>
</feature>
<feature type="compositionally biased region" description="Polar residues" evidence="1">
    <location>
        <begin position="235"/>
        <end position="244"/>
    </location>
</feature>
<name>A0A6H5IUN5_9HYME</name>
<dbReference type="Proteomes" id="UP000479190">
    <property type="component" value="Unassembled WGS sequence"/>
</dbReference>
<feature type="compositionally biased region" description="Polar residues" evidence="1">
    <location>
        <begin position="76"/>
        <end position="103"/>
    </location>
</feature>
<evidence type="ECO:0000256" key="1">
    <source>
        <dbReference type="SAM" id="MobiDB-lite"/>
    </source>
</evidence>